<dbReference type="EMBL" id="CP001338">
    <property type="protein sequence ID" value="ACL17774.1"/>
    <property type="molecule type" value="Genomic_DNA"/>
</dbReference>
<gene>
    <name evidence="2" type="ordered locus">Mpal_2501</name>
</gene>
<sequence length="98" mass="10560">MKLLPLFFTDLDRSAERRAGSSLEIRVEGEALPAIIAWWCHKDLGKQGSRGPSIGETTDCPPSIPDSARTRSEAKVTSCIGGESEPLMRRADESGSTA</sequence>
<reference evidence="2 3" key="1">
    <citation type="journal article" date="2015" name="Genome Announc.">
        <title>Complete Genome Sequence of Methanosphaerula palustris E1-9CT, a Hydrogenotrophic Methanogen Isolated from a Minerotrophic Fen Peatland.</title>
        <authorList>
            <person name="Cadillo-Quiroz H."/>
            <person name="Browne P."/>
            <person name="Kyrpides N."/>
            <person name="Woyke T."/>
            <person name="Goodwin L."/>
            <person name="Detter C."/>
            <person name="Yavitt J.B."/>
            <person name="Zinder S.H."/>
        </authorList>
    </citation>
    <scope>NUCLEOTIDE SEQUENCE [LARGE SCALE GENOMIC DNA]</scope>
    <source>
        <strain evidence="3">ATCC BAA-1556 / DSM 19958 / E1-9c</strain>
    </source>
</reference>
<dbReference type="GeneID" id="41344324"/>
<dbReference type="Proteomes" id="UP000002457">
    <property type="component" value="Chromosome"/>
</dbReference>
<protein>
    <submittedName>
        <fullName evidence="2">Uncharacterized protein</fullName>
    </submittedName>
</protein>
<evidence type="ECO:0000313" key="3">
    <source>
        <dbReference type="Proteomes" id="UP000002457"/>
    </source>
</evidence>
<dbReference type="AlphaFoldDB" id="B8GES3"/>
<evidence type="ECO:0000256" key="1">
    <source>
        <dbReference type="SAM" id="MobiDB-lite"/>
    </source>
</evidence>
<proteinExistence type="predicted"/>
<keyword evidence="3" id="KW-1185">Reference proteome</keyword>
<feature type="region of interest" description="Disordered" evidence="1">
    <location>
        <begin position="48"/>
        <end position="98"/>
    </location>
</feature>
<name>B8GES3_METPE</name>
<dbReference type="KEGG" id="mpl:Mpal_2501"/>
<evidence type="ECO:0000313" key="2">
    <source>
        <dbReference type="EMBL" id="ACL17774.1"/>
    </source>
</evidence>
<accession>B8GES3</accession>
<feature type="compositionally biased region" description="Basic and acidic residues" evidence="1">
    <location>
        <begin position="86"/>
        <end position="98"/>
    </location>
</feature>
<dbReference type="HOGENOM" id="CLU_2327307_0_0_2"/>
<dbReference type="STRING" id="521011.Mpal_2501"/>
<dbReference type="RefSeq" id="WP_012619093.1">
    <property type="nucleotide sequence ID" value="NC_011832.1"/>
</dbReference>
<organism evidence="2 3">
    <name type="scientific">Methanosphaerula palustris (strain ATCC BAA-1556 / DSM 19958 / E1-9c)</name>
    <dbReference type="NCBI Taxonomy" id="521011"/>
    <lineage>
        <taxon>Archaea</taxon>
        <taxon>Methanobacteriati</taxon>
        <taxon>Methanobacteriota</taxon>
        <taxon>Stenosarchaea group</taxon>
        <taxon>Methanomicrobia</taxon>
        <taxon>Methanomicrobiales</taxon>
        <taxon>Methanoregulaceae</taxon>
        <taxon>Methanosphaerula</taxon>
    </lineage>
</organism>